<dbReference type="Proteomes" id="UP000287908">
    <property type="component" value="Unassembled WGS sequence"/>
</dbReference>
<evidence type="ECO:0000256" key="3">
    <source>
        <dbReference type="ARBA" id="ARBA00022989"/>
    </source>
</evidence>
<dbReference type="GO" id="GO:0005506">
    <property type="term" value="F:iron ion binding"/>
    <property type="evidence" value="ECO:0007669"/>
    <property type="project" value="InterPro"/>
</dbReference>
<sequence length="295" mass="33224">MSLQRPSGGAAPVFPKLGFYPGFLTRSVLLEAIFSETTIRLSIFLGVLALMIGWEYYKPKRKPRYSRKQRWPANLGIVAIDTVAVRLLVPAGLIGAAFYAEQAGWGLFNNLDVPSWAAVVVSIIGLDIAIYWQHRAFHRFPVLWRLHRVHHADPDFDVTTGLRFHPFEILLSLGIKAGAVVLLGAPVLAVIIFEVILNACSLFNHGNVALPPKAERWVRKILITQELHRIHHSSLKHETNSNYGFSVSWWDHLFNSFTAKPKAGSDNVDIGLTEYREAKLTTRLWGLLKIPFSNR</sequence>
<feature type="domain" description="Fatty acid hydroxylase" evidence="6">
    <location>
        <begin position="120"/>
        <end position="255"/>
    </location>
</feature>
<feature type="transmembrane region" description="Helical" evidence="5">
    <location>
        <begin position="39"/>
        <end position="57"/>
    </location>
</feature>
<comment type="caution">
    <text evidence="7">The sequence shown here is derived from an EMBL/GenBank/DDBJ whole genome shotgun (WGS) entry which is preliminary data.</text>
</comment>
<name>A0A432ZGI2_9GAMM</name>
<feature type="transmembrane region" description="Helical" evidence="5">
    <location>
        <begin position="173"/>
        <end position="197"/>
    </location>
</feature>
<feature type="transmembrane region" description="Helical" evidence="5">
    <location>
        <begin position="78"/>
        <end position="101"/>
    </location>
</feature>
<feature type="transmembrane region" description="Helical" evidence="5">
    <location>
        <begin position="113"/>
        <end position="132"/>
    </location>
</feature>
<dbReference type="PANTHER" id="PTHR11863">
    <property type="entry name" value="STEROL DESATURASE"/>
    <property type="match status" value="1"/>
</dbReference>
<keyword evidence="4 5" id="KW-0472">Membrane</keyword>
<evidence type="ECO:0000256" key="4">
    <source>
        <dbReference type="ARBA" id="ARBA00023136"/>
    </source>
</evidence>
<reference evidence="7 8" key="1">
    <citation type="journal article" date="2011" name="Front. Microbiol.">
        <title>Genomic signatures of strain selection and enhancement in Bacillus atrophaeus var. globigii, a historical biowarfare simulant.</title>
        <authorList>
            <person name="Gibbons H.S."/>
            <person name="Broomall S.M."/>
            <person name="McNew L.A."/>
            <person name="Daligault H."/>
            <person name="Chapman C."/>
            <person name="Bruce D."/>
            <person name="Karavis M."/>
            <person name="Krepps M."/>
            <person name="McGregor P.A."/>
            <person name="Hong C."/>
            <person name="Park K.H."/>
            <person name="Akmal A."/>
            <person name="Feldman A."/>
            <person name="Lin J.S."/>
            <person name="Chang W.E."/>
            <person name="Higgs B.W."/>
            <person name="Demirev P."/>
            <person name="Lindquist J."/>
            <person name="Liem A."/>
            <person name="Fochler E."/>
            <person name="Read T.D."/>
            <person name="Tapia R."/>
            <person name="Johnson S."/>
            <person name="Bishop-Lilly K.A."/>
            <person name="Detter C."/>
            <person name="Han C."/>
            <person name="Sozhamannan S."/>
            <person name="Rosenzweig C.N."/>
            <person name="Skowronski E.W."/>
        </authorList>
    </citation>
    <scope>NUCLEOTIDE SEQUENCE [LARGE SCALE GENOMIC DNA]</scope>
    <source>
        <strain evidence="7 8">CL-SP19</strain>
    </source>
</reference>
<keyword evidence="3 5" id="KW-1133">Transmembrane helix</keyword>
<dbReference type="OrthoDB" id="9770329at2"/>
<dbReference type="GO" id="GO:0016020">
    <property type="term" value="C:membrane"/>
    <property type="evidence" value="ECO:0007669"/>
    <property type="project" value="UniProtKB-SubCell"/>
</dbReference>
<dbReference type="InterPro" id="IPR050307">
    <property type="entry name" value="Sterol_Desaturase_Related"/>
</dbReference>
<gene>
    <name evidence="7" type="ORF">CWI81_00465</name>
</gene>
<dbReference type="EMBL" id="PIQF01000001">
    <property type="protein sequence ID" value="RUO77013.1"/>
    <property type="molecule type" value="Genomic_DNA"/>
</dbReference>
<evidence type="ECO:0000313" key="7">
    <source>
        <dbReference type="EMBL" id="RUO77013.1"/>
    </source>
</evidence>
<organism evidence="7 8">
    <name type="scientific">Idiomarina seosinensis</name>
    <dbReference type="NCBI Taxonomy" id="281739"/>
    <lineage>
        <taxon>Bacteria</taxon>
        <taxon>Pseudomonadati</taxon>
        <taxon>Pseudomonadota</taxon>
        <taxon>Gammaproteobacteria</taxon>
        <taxon>Alteromonadales</taxon>
        <taxon>Idiomarinaceae</taxon>
        <taxon>Idiomarina</taxon>
    </lineage>
</organism>
<dbReference type="GO" id="GO:0016491">
    <property type="term" value="F:oxidoreductase activity"/>
    <property type="evidence" value="ECO:0007669"/>
    <property type="project" value="InterPro"/>
</dbReference>
<evidence type="ECO:0000256" key="2">
    <source>
        <dbReference type="ARBA" id="ARBA00022692"/>
    </source>
</evidence>
<evidence type="ECO:0000256" key="1">
    <source>
        <dbReference type="ARBA" id="ARBA00004370"/>
    </source>
</evidence>
<dbReference type="InterPro" id="IPR006694">
    <property type="entry name" value="Fatty_acid_hydroxylase"/>
</dbReference>
<evidence type="ECO:0000313" key="8">
    <source>
        <dbReference type="Proteomes" id="UP000287908"/>
    </source>
</evidence>
<dbReference type="GO" id="GO:0008610">
    <property type="term" value="P:lipid biosynthetic process"/>
    <property type="evidence" value="ECO:0007669"/>
    <property type="project" value="InterPro"/>
</dbReference>
<dbReference type="Pfam" id="PF04116">
    <property type="entry name" value="FA_hydroxylase"/>
    <property type="match status" value="1"/>
</dbReference>
<comment type="subcellular location">
    <subcellularLocation>
        <location evidence="1">Membrane</location>
    </subcellularLocation>
</comment>
<accession>A0A432ZGI2</accession>
<dbReference type="AlphaFoldDB" id="A0A432ZGI2"/>
<evidence type="ECO:0000256" key="5">
    <source>
        <dbReference type="SAM" id="Phobius"/>
    </source>
</evidence>
<proteinExistence type="predicted"/>
<evidence type="ECO:0000259" key="6">
    <source>
        <dbReference type="Pfam" id="PF04116"/>
    </source>
</evidence>
<protein>
    <submittedName>
        <fullName evidence="7">Sterol desaturase</fullName>
    </submittedName>
</protein>
<keyword evidence="8" id="KW-1185">Reference proteome</keyword>
<keyword evidence="2 5" id="KW-0812">Transmembrane</keyword>